<dbReference type="EMBL" id="JAACNH010000008">
    <property type="protein sequence ID" value="KAG8434300.1"/>
    <property type="molecule type" value="Genomic_DNA"/>
</dbReference>
<comment type="caution">
    <text evidence="1">The sequence shown here is derived from an EMBL/GenBank/DDBJ whole genome shotgun (WGS) entry which is preliminary data.</text>
</comment>
<accession>A0A8T2IT87</accession>
<name>A0A8T2IT87_9PIPI</name>
<keyword evidence="2" id="KW-1185">Reference proteome</keyword>
<protein>
    <submittedName>
        <fullName evidence="1">Uncharacterized protein</fullName>
    </submittedName>
</protein>
<reference evidence="1" key="1">
    <citation type="thesis" date="2020" institute="ProQuest LLC" country="789 East Eisenhower Parkway, Ann Arbor, MI, USA">
        <title>Comparative Genomics and Chromosome Evolution.</title>
        <authorList>
            <person name="Mudd A.B."/>
        </authorList>
    </citation>
    <scope>NUCLEOTIDE SEQUENCE</scope>
    <source>
        <strain evidence="1">Female2</strain>
        <tissue evidence="1">Blood</tissue>
    </source>
</reference>
<sequence length="82" mass="9925">MGPTTLKLEQSWKAMEFTLQNVQTESQWDKHYGNQNHYQRQWNQQCRNWDHQPSHNGRLPYDINVKRGAHNQFTVNIDLRCK</sequence>
<dbReference type="AlphaFoldDB" id="A0A8T2IT87"/>
<evidence type="ECO:0000313" key="2">
    <source>
        <dbReference type="Proteomes" id="UP000812440"/>
    </source>
</evidence>
<dbReference type="Proteomes" id="UP000812440">
    <property type="component" value="Chromosome 7"/>
</dbReference>
<organism evidence="1 2">
    <name type="scientific">Hymenochirus boettgeri</name>
    <name type="common">Congo dwarf clawed frog</name>
    <dbReference type="NCBI Taxonomy" id="247094"/>
    <lineage>
        <taxon>Eukaryota</taxon>
        <taxon>Metazoa</taxon>
        <taxon>Chordata</taxon>
        <taxon>Craniata</taxon>
        <taxon>Vertebrata</taxon>
        <taxon>Euteleostomi</taxon>
        <taxon>Amphibia</taxon>
        <taxon>Batrachia</taxon>
        <taxon>Anura</taxon>
        <taxon>Pipoidea</taxon>
        <taxon>Pipidae</taxon>
        <taxon>Pipinae</taxon>
        <taxon>Hymenochirus</taxon>
    </lineage>
</organism>
<proteinExistence type="predicted"/>
<evidence type="ECO:0000313" key="1">
    <source>
        <dbReference type="EMBL" id="KAG8434300.1"/>
    </source>
</evidence>
<gene>
    <name evidence="1" type="ORF">GDO86_012615</name>
</gene>